<dbReference type="HAMAP" id="MF_02071">
    <property type="entry name" value="RlpA"/>
    <property type="match status" value="1"/>
</dbReference>
<dbReference type="GO" id="GO:0071555">
    <property type="term" value="P:cell wall organization"/>
    <property type="evidence" value="ECO:0007669"/>
    <property type="project" value="UniProtKB-KW"/>
</dbReference>
<dbReference type="RefSeq" id="WP_211333079.1">
    <property type="nucleotide sequence ID" value="NZ_QPJK01000008.1"/>
</dbReference>
<feature type="signal peptide" evidence="3">
    <location>
        <begin position="1"/>
        <end position="33"/>
    </location>
</feature>
<dbReference type="InterPro" id="IPR034718">
    <property type="entry name" value="RlpA"/>
</dbReference>
<accession>A0A368XLS8</accession>
<comment type="function">
    <text evidence="3">Lytic transglycosylase with a strong preference for naked glycan strands that lack stem peptides.</text>
</comment>
<gene>
    <name evidence="3" type="primary">rlpA</name>
    <name evidence="6" type="ORF">DES41_108165</name>
</gene>
<dbReference type="Pfam" id="PF03330">
    <property type="entry name" value="DPBB_1"/>
    <property type="match status" value="1"/>
</dbReference>
<dbReference type="AlphaFoldDB" id="A0A368XLS8"/>
<dbReference type="PANTHER" id="PTHR34183">
    <property type="entry name" value="ENDOLYTIC PEPTIDOGLYCAN TRANSGLYCOSYLASE RLPA"/>
    <property type="match status" value="1"/>
</dbReference>
<dbReference type="InterPro" id="IPR009009">
    <property type="entry name" value="RlpA-like_DPBB"/>
</dbReference>
<evidence type="ECO:0000313" key="6">
    <source>
        <dbReference type="EMBL" id="RCW67988.1"/>
    </source>
</evidence>
<dbReference type="SUPFAM" id="SSF50685">
    <property type="entry name" value="Barwin-like endoglucanases"/>
    <property type="match status" value="1"/>
</dbReference>
<comment type="similarity">
    <text evidence="3 4">Belongs to the RlpA family.</text>
</comment>
<keyword evidence="3" id="KW-0732">Signal</keyword>
<dbReference type="GO" id="GO:0008932">
    <property type="term" value="F:lytic endotransglycosylase activity"/>
    <property type="evidence" value="ECO:0007669"/>
    <property type="project" value="UniProtKB-UniRule"/>
</dbReference>
<dbReference type="EMBL" id="QPJK01000008">
    <property type="protein sequence ID" value="RCW67988.1"/>
    <property type="molecule type" value="Genomic_DNA"/>
</dbReference>
<dbReference type="InterPro" id="IPR036908">
    <property type="entry name" value="RlpA-like_sf"/>
</dbReference>
<feature type="domain" description="RlpA-like protein double-psi beta-barrel" evidence="5">
    <location>
        <begin position="53"/>
        <end position="138"/>
    </location>
</feature>
<keyword evidence="7" id="KW-1185">Reference proteome</keyword>
<dbReference type="EC" id="4.2.2.-" evidence="3"/>
<dbReference type="GO" id="GO:0000270">
    <property type="term" value="P:peptidoglycan metabolic process"/>
    <property type="evidence" value="ECO:0007669"/>
    <property type="project" value="UniProtKB-UniRule"/>
</dbReference>
<reference evidence="6 7" key="1">
    <citation type="submission" date="2018-07" db="EMBL/GenBank/DDBJ databases">
        <title>Genomic Encyclopedia of Type Strains, Phase IV (KMG-IV): sequencing the most valuable type-strain genomes for metagenomic binning, comparative biology and taxonomic classification.</title>
        <authorList>
            <person name="Goeker M."/>
        </authorList>
    </citation>
    <scope>NUCLEOTIDE SEQUENCE [LARGE SCALE GENOMIC DNA]</scope>
    <source>
        <strain evidence="6 7">DSM 21634</strain>
    </source>
</reference>
<dbReference type="Proteomes" id="UP000252884">
    <property type="component" value="Unassembled WGS sequence"/>
</dbReference>
<evidence type="ECO:0000256" key="3">
    <source>
        <dbReference type="HAMAP-Rule" id="MF_02071"/>
    </source>
</evidence>
<dbReference type="Gene3D" id="2.40.40.10">
    <property type="entry name" value="RlpA-like domain"/>
    <property type="match status" value="1"/>
</dbReference>
<evidence type="ECO:0000256" key="1">
    <source>
        <dbReference type="ARBA" id="ARBA00023239"/>
    </source>
</evidence>
<dbReference type="InterPro" id="IPR012997">
    <property type="entry name" value="RplA"/>
</dbReference>
<evidence type="ECO:0000256" key="2">
    <source>
        <dbReference type="ARBA" id="ARBA00023316"/>
    </source>
</evidence>
<organism evidence="6 7">
    <name type="scientific">Pseudorhodoferax soli</name>
    <dbReference type="NCBI Taxonomy" id="545864"/>
    <lineage>
        <taxon>Bacteria</taxon>
        <taxon>Pseudomonadati</taxon>
        <taxon>Pseudomonadota</taxon>
        <taxon>Betaproteobacteria</taxon>
        <taxon>Burkholderiales</taxon>
        <taxon>Comamonadaceae</taxon>
    </lineage>
</organism>
<evidence type="ECO:0000256" key="4">
    <source>
        <dbReference type="RuleBase" id="RU003495"/>
    </source>
</evidence>
<comment type="caution">
    <text evidence="6">The sequence shown here is derived from an EMBL/GenBank/DDBJ whole genome shotgun (WGS) entry which is preliminary data.</text>
</comment>
<keyword evidence="1 3" id="KW-0456">Lyase</keyword>
<sequence precursor="true">MEFLPFFRAARRAARLAGCCAALLLACAAPASAQPASGAPAGLLADTVHALEGRLTYYARRLAGRPTASGERFDPEKMTMAHETLPFGTLVRVTNLLNRRSVVVRVNDRGAWSTDRIGDVSTAAARELGMLGRGVVRAQLELVEASHTPQ</sequence>
<keyword evidence="2 3" id="KW-0961">Cell wall biogenesis/degradation</keyword>
<evidence type="ECO:0000259" key="5">
    <source>
        <dbReference type="Pfam" id="PF03330"/>
    </source>
</evidence>
<keyword evidence="6" id="KW-0449">Lipoprotein</keyword>
<dbReference type="PANTHER" id="PTHR34183:SF8">
    <property type="entry name" value="ENDOLYTIC PEPTIDOGLYCAN TRANSGLYCOSYLASE RLPA-RELATED"/>
    <property type="match status" value="1"/>
</dbReference>
<proteinExistence type="inferred from homology"/>
<evidence type="ECO:0000313" key="7">
    <source>
        <dbReference type="Proteomes" id="UP000252884"/>
    </source>
</evidence>
<dbReference type="NCBIfam" id="TIGR00413">
    <property type="entry name" value="rlpA"/>
    <property type="match status" value="1"/>
</dbReference>
<name>A0A368XLS8_9BURK</name>
<protein>
    <recommendedName>
        <fullName evidence="3">Endolytic peptidoglycan transglycosylase RlpA</fullName>
        <ecNumber evidence="3">4.2.2.-</ecNumber>
    </recommendedName>
</protein>
<feature type="chain" id="PRO_5017094262" description="Endolytic peptidoglycan transglycosylase RlpA" evidence="3">
    <location>
        <begin position="34"/>
        <end position="150"/>
    </location>
</feature>
<dbReference type="CDD" id="cd22268">
    <property type="entry name" value="DPBB_RlpA-like"/>
    <property type="match status" value="1"/>
</dbReference>